<evidence type="ECO:0000313" key="2">
    <source>
        <dbReference type="EMBL" id="ERJ99421.1"/>
    </source>
</evidence>
<evidence type="ECO:0000313" key="1">
    <source>
        <dbReference type="EMBL" id="ERF60245.1"/>
    </source>
</evidence>
<proteinExistence type="predicted"/>
<protein>
    <submittedName>
        <fullName evidence="1">Uncharacterized protein</fullName>
    </submittedName>
</protein>
<evidence type="ECO:0000313" key="3">
    <source>
        <dbReference type="Proteomes" id="UP000016412"/>
    </source>
</evidence>
<evidence type="ECO:0000313" key="4">
    <source>
        <dbReference type="Proteomes" id="UP000016646"/>
    </source>
</evidence>
<dbReference type="PATRIC" id="fig|1125725.3.peg.1588"/>
<organism evidence="1 3">
    <name type="scientific">Treponema socranskii subsp. socranskii VPI DR56BR1116 = ATCC 35536</name>
    <dbReference type="NCBI Taxonomy" id="1125725"/>
    <lineage>
        <taxon>Bacteria</taxon>
        <taxon>Pseudomonadati</taxon>
        <taxon>Spirochaetota</taxon>
        <taxon>Spirochaetia</taxon>
        <taxon>Spirochaetales</taxon>
        <taxon>Treponemataceae</taxon>
        <taxon>Treponema</taxon>
    </lineage>
</organism>
<dbReference type="EMBL" id="AVQI01000076">
    <property type="protein sequence ID" value="ERJ99421.1"/>
    <property type="molecule type" value="Genomic_DNA"/>
</dbReference>
<name>U1GQJ1_TRESO</name>
<dbReference type="eggNOG" id="ENOG5032JB6">
    <property type="taxonomic scope" value="Bacteria"/>
</dbReference>
<gene>
    <name evidence="2" type="ORF">HMPREF0860_2386</name>
    <name evidence="1" type="ORF">HMPREF1325_2421</name>
</gene>
<reference evidence="3 4" key="1">
    <citation type="submission" date="2013-08" db="EMBL/GenBank/DDBJ databases">
        <authorList>
            <person name="Durkin A.S."/>
            <person name="Haft D.R."/>
            <person name="McCorrison J."/>
            <person name="Torralba M."/>
            <person name="Gillis M."/>
            <person name="Haft D.H."/>
            <person name="Methe B."/>
            <person name="Sutton G."/>
            <person name="Nelson K.E."/>
        </authorList>
    </citation>
    <scope>NUCLEOTIDE SEQUENCE [LARGE SCALE GENOMIC DNA]</scope>
    <source>
        <strain evidence="2 4">ATCC 35536</strain>
        <strain evidence="1 3">VPI DR56BR1116</strain>
    </source>
</reference>
<keyword evidence="4" id="KW-1185">Reference proteome</keyword>
<comment type="caution">
    <text evidence="1">The sequence shown here is derived from an EMBL/GenBank/DDBJ whole genome shotgun (WGS) entry which is preliminary data.</text>
</comment>
<sequence>MRIFSDSLPIQLYALSADSIETIFTDFFIRSAAVNRKKTLCIIYVLSALLAHRGFAAGFFSGYTGIKADLGFANAGGSFDMQLKLQSFFAGQFNLANNLIARAEFSIRTDDIIDNTIFNKTPADFKIDELSLIYRKQFLDSVNFFSVFAGTYEPIGSDLFLRRQFGIEAISSKITESWLGLSGSIVCPLFGIGISDIVCFSSTPVASGGYLYVNRENPDNNFVLNVDARFACAYQYFILDAAAGINSPMKNKNGAGEDVLLLIDSLYAHAGITMLIGNNYTPCSLFMQAGVYDLPLEQGSDTFSFDIESIYLLAEFRTHISSYQTMFAVFSLPSDTVSELLFIRDTLGCNLTICNPSVYIGAQRFEFGIHNTLSFKDKTYVDIKDFADLFSSLPTIAVSPYAAVKVGRGEFRTMLQVLISDLINDSPAAAFECNFGYKMQL</sequence>
<dbReference type="Proteomes" id="UP000016412">
    <property type="component" value="Unassembled WGS sequence"/>
</dbReference>
<dbReference type="EMBL" id="AUZJ01000043">
    <property type="protein sequence ID" value="ERF60245.1"/>
    <property type="molecule type" value="Genomic_DNA"/>
</dbReference>
<dbReference type="STRING" id="1125725.HMPREF1325_2421"/>
<dbReference type="AlphaFoldDB" id="U1GQJ1"/>
<accession>U1GQJ1</accession>
<dbReference type="Proteomes" id="UP000016646">
    <property type="component" value="Unassembled WGS sequence"/>
</dbReference>